<sequence>MLRSISRAIPLATQPHAAPFLSSEGGLQALPVPLPLEE</sequence>
<gene>
    <name evidence="1" type="ORF">THARTR1_08573</name>
</gene>
<evidence type="ECO:0000313" key="1">
    <source>
        <dbReference type="EMBL" id="PNP50952.1"/>
    </source>
</evidence>
<accession>A0A2K0TZJ9</accession>
<reference evidence="1 2" key="1">
    <citation type="submission" date="2017-02" db="EMBL/GenBank/DDBJ databases">
        <title>Genomes of Trichoderma spp. with biocontrol activity.</title>
        <authorList>
            <person name="Gardiner D."/>
            <person name="Kazan K."/>
            <person name="Vos C."/>
            <person name="Harvey P."/>
        </authorList>
    </citation>
    <scope>NUCLEOTIDE SEQUENCE [LARGE SCALE GENOMIC DNA]</scope>
    <source>
        <strain evidence="1 2">Tr1</strain>
    </source>
</reference>
<dbReference type="EMBL" id="MTYI01000144">
    <property type="protein sequence ID" value="PNP50952.1"/>
    <property type="molecule type" value="Genomic_DNA"/>
</dbReference>
<evidence type="ECO:0000313" key="2">
    <source>
        <dbReference type="Proteomes" id="UP000236290"/>
    </source>
</evidence>
<organism evidence="1 2">
    <name type="scientific">Trichoderma harzianum</name>
    <name type="common">Hypocrea lixii</name>
    <dbReference type="NCBI Taxonomy" id="5544"/>
    <lineage>
        <taxon>Eukaryota</taxon>
        <taxon>Fungi</taxon>
        <taxon>Dikarya</taxon>
        <taxon>Ascomycota</taxon>
        <taxon>Pezizomycotina</taxon>
        <taxon>Sordariomycetes</taxon>
        <taxon>Hypocreomycetidae</taxon>
        <taxon>Hypocreales</taxon>
        <taxon>Hypocreaceae</taxon>
        <taxon>Trichoderma</taxon>
    </lineage>
</organism>
<name>A0A2K0TZJ9_TRIHA</name>
<dbReference type="AlphaFoldDB" id="A0A2K0TZJ9"/>
<dbReference type="Proteomes" id="UP000236290">
    <property type="component" value="Unassembled WGS sequence"/>
</dbReference>
<comment type="caution">
    <text evidence="1">The sequence shown here is derived from an EMBL/GenBank/DDBJ whole genome shotgun (WGS) entry which is preliminary data.</text>
</comment>
<protein>
    <submittedName>
        <fullName evidence="1">Uncharacterized protein</fullName>
    </submittedName>
</protein>
<proteinExistence type="predicted"/>